<evidence type="ECO:0000313" key="5">
    <source>
        <dbReference type="Proteomes" id="UP001283361"/>
    </source>
</evidence>
<dbReference type="SUPFAM" id="SSF117281">
    <property type="entry name" value="Kelch motif"/>
    <property type="match status" value="1"/>
</dbReference>
<dbReference type="CDD" id="cd18186">
    <property type="entry name" value="BTB_POZ_ZBTB_KLHL-like"/>
    <property type="match status" value="1"/>
</dbReference>
<keyword evidence="5" id="KW-1185">Reference proteome</keyword>
<dbReference type="FunFam" id="1.25.40.420:FF:000001">
    <property type="entry name" value="Kelch-like family member 12"/>
    <property type="match status" value="1"/>
</dbReference>
<dbReference type="InterPro" id="IPR011333">
    <property type="entry name" value="SKP1/BTB/POZ_sf"/>
</dbReference>
<dbReference type="InterPro" id="IPR015915">
    <property type="entry name" value="Kelch-typ_b-propeller"/>
</dbReference>
<dbReference type="Pfam" id="PF01344">
    <property type="entry name" value="Kelch_1"/>
    <property type="match status" value="1"/>
</dbReference>
<dbReference type="Gene3D" id="3.30.710.10">
    <property type="entry name" value="Potassium Channel Kv1.1, Chain A"/>
    <property type="match status" value="1"/>
</dbReference>
<keyword evidence="2" id="KW-0677">Repeat</keyword>
<evidence type="ECO:0000259" key="3">
    <source>
        <dbReference type="PROSITE" id="PS50097"/>
    </source>
</evidence>
<dbReference type="Pfam" id="PF07707">
    <property type="entry name" value="BACK"/>
    <property type="match status" value="1"/>
</dbReference>
<comment type="caution">
    <text evidence="4">The sequence shown here is derived from an EMBL/GenBank/DDBJ whole genome shotgun (WGS) entry which is preliminary data.</text>
</comment>
<dbReference type="EMBL" id="JAWDGP010005712">
    <property type="protein sequence ID" value="KAK3753419.1"/>
    <property type="molecule type" value="Genomic_DNA"/>
</dbReference>
<reference evidence="4" key="1">
    <citation type="journal article" date="2023" name="G3 (Bethesda)">
        <title>A reference genome for the long-term kleptoplast-retaining sea slug Elysia crispata morphotype clarki.</title>
        <authorList>
            <person name="Eastman K.E."/>
            <person name="Pendleton A.L."/>
            <person name="Shaikh M.A."/>
            <person name="Suttiyut T."/>
            <person name="Ogas R."/>
            <person name="Tomko P."/>
            <person name="Gavelis G."/>
            <person name="Widhalm J.R."/>
            <person name="Wisecaver J.H."/>
        </authorList>
    </citation>
    <scope>NUCLEOTIDE SEQUENCE</scope>
    <source>
        <strain evidence="4">ECLA1</strain>
    </source>
</reference>
<dbReference type="Gene3D" id="1.25.40.420">
    <property type="match status" value="1"/>
</dbReference>
<evidence type="ECO:0000256" key="1">
    <source>
        <dbReference type="ARBA" id="ARBA00022441"/>
    </source>
</evidence>
<dbReference type="AlphaFoldDB" id="A0AAE0YQI4"/>
<dbReference type="InterPro" id="IPR011705">
    <property type="entry name" value="BACK"/>
</dbReference>
<dbReference type="InterPro" id="IPR000210">
    <property type="entry name" value="BTB/POZ_dom"/>
</dbReference>
<dbReference type="PANTHER" id="PTHR45632">
    <property type="entry name" value="LD33804P"/>
    <property type="match status" value="1"/>
</dbReference>
<dbReference type="SMART" id="SM00612">
    <property type="entry name" value="Kelch"/>
    <property type="match status" value="4"/>
</dbReference>
<evidence type="ECO:0000256" key="2">
    <source>
        <dbReference type="ARBA" id="ARBA00022737"/>
    </source>
</evidence>
<keyword evidence="1" id="KW-0880">Kelch repeat</keyword>
<protein>
    <recommendedName>
        <fullName evidence="3">BTB domain-containing protein</fullName>
    </recommendedName>
</protein>
<name>A0AAE0YQI4_9GAST</name>
<dbReference type="SMART" id="SM00225">
    <property type="entry name" value="BTB"/>
    <property type="match status" value="1"/>
</dbReference>
<proteinExistence type="predicted"/>
<feature type="domain" description="BTB" evidence="3">
    <location>
        <begin position="29"/>
        <end position="96"/>
    </location>
</feature>
<dbReference type="InterPro" id="IPR006652">
    <property type="entry name" value="Kelch_1"/>
</dbReference>
<dbReference type="Pfam" id="PF00651">
    <property type="entry name" value="BTB"/>
    <property type="match status" value="1"/>
</dbReference>
<gene>
    <name evidence="4" type="ORF">RRG08_056312</name>
</gene>
<evidence type="ECO:0000313" key="4">
    <source>
        <dbReference type="EMBL" id="KAK3753419.1"/>
    </source>
</evidence>
<dbReference type="PANTHER" id="PTHR45632:SF3">
    <property type="entry name" value="KELCH-LIKE PROTEIN 32"/>
    <property type="match status" value="1"/>
</dbReference>
<sequence>MEGASSWLQQYYNAMSCGMERLYTSGAHSDTTIMVGDRTFHCHRVILCAISPYFDAMFSSGMKESVSGVVKIEGTDAAVFEAILNYIYKGADTVNEANAEAILKAACLLQMECLQKRCEEFICKTLSINNCFDRWRLALWHCSTHLKQQSWRFIMVNFVKITQQDYWPSLEKDELISVIKEDDLACPSEEFVVEAVLRWVQHDQASRGSLLADIFPYLRLPITKPQFLVDIVRKYPCVKEHTEVHMYIDHAKNYQLLPAHRHDSSSPVTSYRTTSPYEDILVVISGGESPRPPYVRSKNVLAFGFNSRKWFRLAPLPYDPGIEFATCVHNNDIFVTGGGLHKSCFLRFRAKKDKWSQCRAKLKNGRRRHAMAACGNKIYAIGGYNSELEPGSKVQSSIEEFELGCSEWVEVGNLLTPVSSISASATKDKILVFGGETNDRNDTASVQCFDTQTHATSIITQLPLACKLTRATVCNNCTYIILYNGKIVQFDHRTSLVKVMGHIQNFDCVHYGLVHRRGCLLLMGGQRIIPGPQPVRALVDSMLLYDVRNQRVIMLNDRIPSPRLVDSCAKITIEKKFLVTEYTDPLPSSTSTT</sequence>
<dbReference type="PROSITE" id="PS50097">
    <property type="entry name" value="BTB"/>
    <property type="match status" value="1"/>
</dbReference>
<accession>A0AAE0YQI4</accession>
<dbReference type="Gene3D" id="2.120.10.80">
    <property type="entry name" value="Kelch-type beta propeller"/>
    <property type="match status" value="1"/>
</dbReference>
<dbReference type="Proteomes" id="UP001283361">
    <property type="component" value="Unassembled WGS sequence"/>
</dbReference>
<organism evidence="4 5">
    <name type="scientific">Elysia crispata</name>
    <name type="common">lettuce slug</name>
    <dbReference type="NCBI Taxonomy" id="231223"/>
    <lineage>
        <taxon>Eukaryota</taxon>
        <taxon>Metazoa</taxon>
        <taxon>Spiralia</taxon>
        <taxon>Lophotrochozoa</taxon>
        <taxon>Mollusca</taxon>
        <taxon>Gastropoda</taxon>
        <taxon>Heterobranchia</taxon>
        <taxon>Euthyneura</taxon>
        <taxon>Panpulmonata</taxon>
        <taxon>Sacoglossa</taxon>
        <taxon>Placobranchoidea</taxon>
        <taxon>Plakobranchidae</taxon>
        <taxon>Elysia</taxon>
    </lineage>
</organism>
<dbReference type="SUPFAM" id="SSF54695">
    <property type="entry name" value="POZ domain"/>
    <property type="match status" value="1"/>
</dbReference>
<dbReference type="SMART" id="SM00875">
    <property type="entry name" value="BACK"/>
    <property type="match status" value="1"/>
</dbReference>